<evidence type="ECO:0000256" key="3">
    <source>
        <dbReference type="ARBA" id="ARBA00023235"/>
    </source>
</evidence>
<evidence type="ECO:0000256" key="2">
    <source>
        <dbReference type="ARBA" id="ARBA00010876"/>
    </source>
</evidence>
<dbReference type="PANTHER" id="PTHR21600:SF83">
    <property type="entry name" value="PSEUDOURIDYLATE SYNTHASE RPUSD4, MITOCHONDRIAL"/>
    <property type="match status" value="1"/>
</dbReference>
<dbReference type="EMBL" id="DXGF01000033">
    <property type="protein sequence ID" value="HIW83064.1"/>
    <property type="molecule type" value="Genomic_DNA"/>
</dbReference>
<dbReference type="AlphaFoldDB" id="A0A9D1R8S3"/>
<dbReference type="InterPro" id="IPR050188">
    <property type="entry name" value="RluA_PseudoU_synthase"/>
</dbReference>
<dbReference type="GO" id="GO:0003723">
    <property type="term" value="F:RNA binding"/>
    <property type="evidence" value="ECO:0007669"/>
    <property type="project" value="UniProtKB-KW"/>
</dbReference>
<dbReference type="Pfam" id="PF00849">
    <property type="entry name" value="PseudoU_synth_2"/>
    <property type="match status" value="1"/>
</dbReference>
<feature type="domain" description="RNA-binding S4" evidence="7">
    <location>
        <begin position="13"/>
        <end position="73"/>
    </location>
</feature>
<reference evidence="8" key="1">
    <citation type="journal article" date="2021" name="PeerJ">
        <title>Extensive microbial diversity within the chicken gut microbiome revealed by metagenomics and culture.</title>
        <authorList>
            <person name="Gilroy R."/>
            <person name="Ravi A."/>
            <person name="Getino M."/>
            <person name="Pursley I."/>
            <person name="Horton D.L."/>
            <person name="Alikhan N.F."/>
            <person name="Baker D."/>
            <person name="Gharbi K."/>
            <person name="Hall N."/>
            <person name="Watson M."/>
            <person name="Adriaenssens E.M."/>
            <person name="Foster-Nyarko E."/>
            <person name="Jarju S."/>
            <person name="Secka A."/>
            <person name="Antonio M."/>
            <person name="Oren A."/>
            <person name="Chaudhuri R.R."/>
            <person name="La Ragione R."/>
            <person name="Hildebrand F."/>
            <person name="Pallen M.J."/>
        </authorList>
    </citation>
    <scope>NUCLEOTIDE SEQUENCE</scope>
    <source>
        <strain evidence="8">ChiSxjej1B13-11762</strain>
    </source>
</reference>
<sequence>MIEIRIREQEAGQRLDKFLKKYLSQAPRSFLYKMLRKKNIVLNGKKASGSEKLEKGDQVKFFLSEETMEKFRRNETVSLPEGIFRGPHPEILYEDVNVLFLNKPSGMLSQRASKEDLSVVEFVGWYLRESGALGEEELRAFQPAICNRLDRNTSGIIGAGKTLTGLQQLTELFRERSIKKYYLCFAKGRIQKPAHIKGYLVKNEKTNKVRIQSGDQEGALPIETEYRPIAVSKDTTLLKVRLITGRTHQIRAHLSGEGHPILGDYKYGDRKWNETYKRTHGIKDQFLHAWRLQMPTLSGPLENLSQKTVTAPVPEEFAELIKETKWEHGIQEALEVLH</sequence>
<protein>
    <recommendedName>
        <fullName evidence="4">RNA pseudouridylate synthase</fullName>
    </recommendedName>
    <alternativeName>
        <fullName evidence="5">RNA-uridine isomerase</fullName>
    </alternativeName>
</protein>
<accession>A0A9D1R8S3</accession>
<reference evidence="8" key="2">
    <citation type="submission" date="2021-04" db="EMBL/GenBank/DDBJ databases">
        <authorList>
            <person name="Gilroy R."/>
        </authorList>
    </citation>
    <scope>NUCLEOTIDE SEQUENCE</scope>
    <source>
        <strain evidence="8">ChiSxjej1B13-11762</strain>
    </source>
</reference>
<dbReference type="InterPro" id="IPR020103">
    <property type="entry name" value="PsdUridine_synth_cat_dom_sf"/>
</dbReference>
<proteinExistence type="inferred from homology"/>
<dbReference type="PROSITE" id="PS50889">
    <property type="entry name" value="S4"/>
    <property type="match status" value="1"/>
</dbReference>
<evidence type="ECO:0000256" key="5">
    <source>
        <dbReference type="ARBA" id="ARBA00033164"/>
    </source>
</evidence>
<dbReference type="CDD" id="cd02869">
    <property type="entry name" value="PseudoU_synth_RluA_like"/>
    <property type="match status" value="1"/>
</dbReference>
<dbReference type="InterPro" id="IPR036986">
    <property type="entry name" value="S4_RNA-bd_sf"/>
</dbReference>
<dbReference type="SMART" id="SM00363">
    <property type="entry name" value="S4"/>
    <property type="match status" value="1"/>
</dbReference>
<dbReference type="CDD" id="cd00165">
    <property type="entry name" value="S4"/>
    <property type="match status" value="1"/>
</dbReference>
<dbReference type="GO" id="GO:0000455">
    <property type="term" value="P:enzyme-directed rRNA pseudouridine synthesis"/>
    <property type="evidence" value="ECO:0007669"/>
    <property type="project" value="UniProtKB-ARBA"/>
</dbReference>
<dbReference type="Pfam" id="PF01479">
    <property type="entry name" value="S4"/>
    <property type="match status" value="1"/>
</dbReference>
<organism evidence="8 9">
    <name type="scientific">Candidatus Dorea gallistercoris</name>
    <dbReference type="NCBI Taxonomy" id="2838542"/>
    <lineage>
        <taxon>Bacteria</taxon>
        <taxon>Bacillati</taxon>
        <taxon>Bacillota</taxon>
        <taxon>Clostridia</taxon>
        <taxon>Lachnospirales</taxon>
        <taxon>Lachnospiraceae</taxon>
        <taxon>Dorea</taxon>
    </lineage>
</organism>
<evidence type="ECO:0000259" key="7">
    <source>
        <dbReference type="SMART" id="SM00363"/>
    </source>
</evidence>
<keyword evidence="6" id="KW-0694">RNA-binding</keyword>
<evidence type="ECO:0000313" key="8">
    <source>
        <dbReference type="EMBL" id="HIW83064.1"/>
    </source>
</evidence>
<dbReference type="GO" id="GO:0120159">
    <property type="term" value="F:rRNA pseudouridine synthase activity"/>
    <property type="evidence" value="ECO:0007669"/>
    <property type="project" value="UniProtKB-ARBA"/>
</dbReference>
<dbReference type="InterPro" id="IPR002942">
    <property type="entry name" value="S4_RNA-bd"/>
</dbReference>
<dbReference type="SUPFAM" id="SSF55174">
    <property type="entry name" value="Alpha-L RNA-binding motif"/>
    <property type="match status" value="1"/>
</dbReference>
<dbReference type="Proteomes" id="UP000824263">
    <property type="component" value="Unassembled WGS sequence"/>
</dbReference>
<dbReference type="Gene3D" id="3.30.2350.10">
    <property type="entry name" value="Pseudouridine synthase"/>
    <property type="match status" value="1"/>
</dbReference>
<dbReference type="PANTHER" id="PTHR21600">
    <property type="entry name" value="MITOCHONDRIAL RNA PSEUDOURIDINE SYNTHASE"/>
    <property type="match status" value="1"/>
</dbReference>
<comment type="catalytic activity">
    <reaction evidence="1">
        <text>a uridine in RNA = a pseudouridine in RNA</text>
        <dbReference type="Rhea" id="RHEA:48348"/>
        <dbReference type="Rhea" id="RHEA-COMP:12068"/>
        <dbReference type="Rhea" id="RHEA-COMP:12069"/>
        <dbReference type="ChEBI" id="CHEBI:65314"/>
        <dbReference type="ChEBI" id="CHEBI:65315"/>
    </reaction>
</comment>
<dbReference type="Gene3D" id="3.10.290.10">
    <property type="entry name" value="RNA-binding S4 domain"/>
    <property type="match status" value="1"/>
</dbReference>
<comment type="caution">
    <text evidence="8">The sequence shown here is derived from an EMBL/GenBank/DDBJ whole genome shotgun (WGS) entry which is preliminary data.</text>
</comment>
<name>A0A9D1R8S3_9FIRM</name>
<evidence type="ECO:0000313" key="9">
    <source>
        <dbReference type="Proteomes" id="UP000824263"/>
    </source>
</evidence>
<evidence type="ECO:0000256" key="6">
    <source>
        <dbReference type="PROSITE-ProRule" id="PRU00182"/>
    </source>
</evidence>
<evidence type="ECO:0000256" key="1">
    <source>
        <dbReference type="ARBA" id="ARBA00000073"/>
    </source>
</evidence>
<evidence type="ECO:0000256" key="4">
    <source>
        <dbReference type="ARBA" id="ARBA00031870"/>
    </source>
</evidence>
<gene>
    <name evidence="8" type="ORF">H9873_01885</name>
</gene>
<comment type="similarity">
    <text evidence="2">Belongs to the pseudouridine synthase RluA family.</text>
</comment>
<keyword evidence="3" id="KW-0413">Isomerase</keyword>
<dbReference type="SUPFAM" id="SSF55120">
    <property type="entry name" value="Pseudouridine synthase"/>
    <property type="match status" value="1"/>
</dbReference>
<dbReference type="InterPro" id="IPR006145">
    <property type="entry name" value="PsdUridine_synth_RsuA/RluA"/>
</dbReference>